<dbReference type="Pfam" id="PF03666">
    <property type="entry name" value="NPR3"/>
    <property type="match status" value="1"/>
</dbReference>
<dbReference type="EMBL" id="KN818231">
    <property type="protein sequence ID" value="KIL67506.1"/>
    <property type="molecule type" value="Genomic_DNA"/>
</dbReference>
<gene>
    <name evidence="5" type="ORF">M378DRAFT_122494</name>
</gene>
<dbReference type="OrthoDB" id="18648at2759"/>
<proteinExistence type="inferred from homology"/>
<feature type="region of interest" description="Disordered" evidence="3">
    <location>
        <begin position="159"/>
        <end position="196"/>
    </location>
</feature>
<comment type="subcellular location">
    <subcellularLocation>
        <location evidence="2">Vacuole membrane</location>
        <topology evidence="2">Peripheral membrane protein</topology>
    </subcellularLocation>
</comment>
<feature type="region of interest" description="Disordered" evidence="3">
    <location>
        <begin position="619"/>
        <end position="638"/>
    </location>
</feature>
<dbReference type="Proteomes" id="UP000054549">
    <property type="component" value="Unassembled WGS sequence"/>
</dbReference>
<dbReference type="InterPro" id="IPR056603">
    <property type="entry name" value="HTH_NPRL3"/>
</dbReference>
<evidence type="ECO:0000256" key="3">
    <source>
        <dbReference type="SAM" id="MobiDB-lite"/>
    </source>
</evidence>
<protein>
    <recommendedName>
        <fullName evidence="2">Nitrogen permease regulator 3</fullName>
    </recommendedName>
    <alternativeName>
        <fullName evidence="2">Required for meiotic nuclear division protein 11</fullName>
    </alternativeName>
</protein>
<comment type="similarity">
    <text evidence="1 2">Belongs to the NPR3 family.</text>
</comment>
<dbReference type="STRING" id="946122.A0A0C2XDH7"/>
<dbReference type="InParanoid" id="A0A0C2XDH7"/>
<dbReference type="InterPro" id="IPR005365">
    <property type="entry name" value="Npr3"/>
</dbReference>
<name>A0A0C2XDH7_AMAMK</name>
<evidence type="ECO:0000256" key="2">
    <source>
        <dbReference type="RuleBase" id="RU368069"/>
    </source>
</evidence>
<dbReference type="GO" id="GO:0010508">
    <property type="term" value="P:positive regulation of autophagy"/>
    <property type="evidence" value="ECO:0007669"/>
    <property type="project" value="TreeGrafter"/>
</dbReference>
<accession>A0A0C2XDH7</accession>
<evidence type="ECO:0000259" key="4">
    <source>
        <dbReference type="Pfam" id="PF24064"/>
    </source>
</evidence>
<sequence>MAETLSAIALVTSSAKGNSLVFWWPPSPTLSPRFCRARPSDFSWPSFLDNPWRASHPLSDAAAASSDAYDLSENHWPRPLNPSEHEPHPHPTSRNTSPSRPHSFSSRKSTEYDSILGYSSEYLANLLCPHPSTCHQKFELIVDDLVFLGHPVCADDDGTWRFKSENNTSGSRGRNSRSSQSPLQYPSTSSSSRDRTSQSTSAWLQTFHLVLILDLPEPSLSGSGNVLRYFDVIYQQIIFVITAVLFQEQVLCNFVERECDVLGTLKESCMSKGWESFCKYAAKAIEQSSIAPAMKAVYEATRSSAIAYVTLHDIPLELQFPPHLNQLLYNQDDVDASLSESPDDEGLNSWGPEMSDGWKLPSLTPWRSLLLLCEQQRLEMYLQQSATRLLPQDHPIAESLIKFMKIVNITLSLADIASLLDWDLETQVYPTVRWFVRHRWAKVVDVVHPGLKTIFTLPPKFTQPLPQFVAEFDNRFHHPSVPRLPDILAAISKSENHFFASVVKSRELIPMYHEIVNWMLEHDLLVTLHLRIRLVATLELKIRVRQRRREVLFKRATRSKTVYRPDPQQLSEDLDPEATTSFPWLSLSPRTARRDAKQLSSMEYRRDVSRLVWPDKVDHFHDDDEGGSSVDGGESGWESSEEGLVSTVIEDPARATPLQRRWLSAMSDGKDLYIAKRFALLNQYFDGKMTDDEILHRAEISRKQLREVLHHYHEYVQTFLHPS</sequence>
<dbReference type="FunCoup" id="A0A0C2XDH7">
    <property type="interactions" value="114"/>
</dbReference>
<feature type="compositionally biased region" description="Low complexity" evidence="3">
    <location>
        <begin position="165"/>
        <end position="196"/>
    </location>
</feature>
<dbReference type="GO" id="GO:0051321">
    <property type="term" value="P:meiotic cell cycle"/>
    <property type="evidence" value="ECO:0007669"/>
    <property type="project" value="UniProtKB-UniRule"/>
</dbReference>
<evidence type="ECO:0000256" key="1">
    <source>
        <dbReference type="ARBA" id="ARBA00010546"/>
    </source>
</evidence>
<feature type="compositionally biased region" description="Polar residues" evidence="3">
    <location>
        <begin position="92"/>
        <end position="107"/>
    </location>
</feature>
<dbReference type="AlphaFoldDB" id="A0A0C2XDH7"/>
<dbReference type="HOGENOM" id="CLU_021922_0_0_1"/>
<dbReference type="GO" id="GO:0038202">
    <property type="term" value="P:TORC1 signaling"/>
    <property type="evidence" value="ECO:0007669"/>
    <property type="project" value="TreeGrafter"/>
</dbReference>
<feature type="domain" description="GATOR1 complex protein NPRL3 C-terminal HTH" evidence="4">
    <location>
        <begin position="656"/>
        <end position="716"/>
    </location>
</feature>
<reference evidence="5 6" key="1">
    <citation type="submission" date="2014-04" db="EMBL/GenBank/DDBJ databases">
        <title>Evolutionary Origins and Diversification of the Mycorrhizal Mutualists.</title>
        <authorList>
            <consortium name="DOE Joint Genome Institute"/>
            <consortium name="Mycorrhizal Genomics Consortium"/>
            <person name="Kohler A."/>
            <person name="Kuo A."/>
            <person name="Nagy L.G."/>
            <person name="Floudas D."/>
            <person name="Copeland A."/>
            <person name="Barry K.W."/>
            <person name="Cichocki N."/>
            <person name="Veneault-Fourrey C."/>
            <person name="LaButti K."/>
            <person name="Lindquist E.A."/>
            <person name="Lipzen A."/>
            <person name="Lundell T."/>
            <person name="Morin E."/>
            <person name="Murat C."/>
            <person name="Riley R."/>
            <person name="Ohm R."/>
            <person name="Sun H."/>
            <person name="Tunlid A."/>
            <person name="Henrissat B."/>
            <person name="Grigoriev I.V."/>
            <person name="Hibbett D.S."/>
            <person name="Martin F."/>
        </authorList>
    </citation>
    <scope>NUCLEOTIDE SEQUENCE [LARGE SCALE GENOMIC DNA]</scope>
    <source>
        <strain evidence="5 6">Koide BX008</strain>
    </source>
</reference>
<evidence type="ECO:0000313" key="5">
    <source>
        <dbReference type="EMBL" id="KIL67506.1"/>
    </source>
</evidence>
<dbReference type="GO" id="GO:1904262">
    <property type="term" value="P:negative regulation of TORC1 signaling"/>
    <property type="evidence" value="ECO:0007669"/>
    <property type="project" value="TreeGrafter"/>
</dbReference>
<dbReference type="PANTHER" id="PTHR13153">
    <property type="entry name" value="CGTHBA PROTEIN -14 GENE PROTEIN"/>
    <property type="match status" value="1"/>
</dbReference>
<dbReference type="GO" id="GO:0034198">
    <property type="term" value="P:cellular response to amino acid starvation"/>
    <property type="evidence" value="ECO:0007669"/>
    <property type="project" value="TreeGrafter"/>
</dbReference>
<dbReference type="GO" id="GO:1990130">
    <property type="term" value="C:GATOR1 complex"/>
    <property type="evidence" value="ECO:0007669"/>
    <property type="project" value="TreeGrafter"/>
</dbReference>
<feature type="region of interest" description="Disordered" evidence="3">
    <location>
        <begin position="71"/>
        <end position="107"/>
    </location>
</feature>
<dbReference type="PANTHER" id="PTHR13153:SF5">
    <property type="entry name" value="GATOR COMPLEX PROTEIN NPRL3"/>
    <property type="match status" value="1"/>
</dbReference>
<keyword evidence="2" id="KW-0732">Signal</keyword>
<comment type="function">
    <text evidence="2">Mediates inactivation of the TORC1 complex in response to amino acid starvation. Required for meiotic nuclear division.</text>
</comment>
<dbReference type="Pfam" id="PF24064">
    <property type="entry name" value="HTH_NPRL3"/>
    <property type="match status" value="1"/>
</dbReference>
<dbReference type="GO" id="GO:0005774">
    <property type="term" value="C:vacuolar membrane"/>
    <property type="evidence" value="ECO:0007669"/>
    <property type="project" value="UniProtKB-SubCell"/>
</dbReference>
<keyword evidence="6" id="KW-1185">Reference proteome</keyword>
<evidence type="ECO:0000313" key="6">
    <source>
        <dbReference type="Proteomes" id="UP000054549"/>
    </source>
</evidence>
<organism evidence="5 6">
    <name type="scientific">Amanita muscaria (strain Koide BX008)</name>
    <dbReference type="NCBI Taxonomy" id="946122"/>
    <lineage>
        <taxon>Eukaryota</taxon>
        <taxon>Fungi</taxon>
        <taxon>Dikarya</taxon>
        <taxon>Basidiomycota</taxon>
        <taxon>Agaricomycotina</taxon>
        <taxon>Agaricomycetes</taxon>
        <taxon>Agaricomycetidae</taxon>
        <taxon>Agaricales</taxon>
        <taxon>Pluteineae</taxon>
        <taxon>Amanitaceae</taxon>
        <taxon>Amanita</taxon>
    </lineage>
</organism>
<keyword evidence="2" id="KW-0469">Meiosis</keyword>